<sequence length="85" mass="9931">MLYPRENRRNKVLNYACCNCDYQEVADNNCVYRNEVHHTAAEHTQVLLDLMEDPTIPRTKAIKCANCGKSEVAYFQLAKYKYARL</sequence>
<dbReference type="SMART" id="SM00661">
    <property type="entry name" value="RPOL9"/>
    <property type="match status" value="1"/>
</dbReference>
<dbReference type="EMBL" id="SWLB01000027">
    <property type="protein sequence ID" value="KAF3321243.1"/>
    <property type="molecule type" value="Genomic_DNA"/>
</dbReference>
<accession>A0A833QDC7</accession>
<dbReference type="OrthoDB" id="282270at2759"/>
<keyword evidence="3" id="KW-0240">DNA-directed RNA polymerase</keyword>
<dbReference type="PANTHER" id="PTHR11239:SF1">
    <property type="entry name" value="DNA-DIRECTED RNA POLYMERASE II SUBUNIT RPB9"/>
    <property type="match status" value="1"/>
</dbReference>
<dbReference type="AlphaFoldDB" id="A0A833QDC7"/>
<dbReference type="InterPro" id="IPR001529">
    <property type="entry name" value="Zn_ribbon_RPB9"/>
</dbReference>
<dbReference type="Proteomes" id="UP000623129">
    <property type="component" value="Unassembled WGS sequence"/>
</dbReference>
<dbReference type="GO" id="GO:0005665">
    <property type="term" value="C:RNA polymerase II, core complex"/>
    <property type="evidence" value="ECO:0007669"/>
    <property type="project" value="TreeGrafter"/>
</dbReference>
<evidence type="ECO:0000259" key="2">
    <source>
        <dbReference type="SMART" id="SM00661"/>
    </source>
</evidence>
<dbReference type="Gene3D" id="2.20.25.10">
    <property type="match status" value="2"/>
</dbReference>
<keyword evidence="3" id="KW-0804">Transcription</keyword>
<evidence type="ECO:0000313" key="3">
    <source>
        <dbReference type="EMBL" id="KAF3321243.1"/>
    </source>
</evidence>
<dbReference type="PANTHER" id="PTHR11239">
    <property type="entry name" value="DNA-DIRECTED RNA POLYMERASE"/>
    <property type="match status" value="1"/>
</dbReference>
<evidence type="ECO:0000256" key="1">
    <source>
        <dbReference type="ARBA" id="ARBA00023242"/>
    </source>
</evidence>
<reference evidence="3" key="1">
    <citation type="submission" date="2020-01" db="EMBL/GenBank/DDBJ databases">
        <title>Genome sequence of Kobresia littledalei, the first chromosome-level genome in the family Cyperaceae.</title>
        <authorList>
            <person name="Qu G."/>
        </authorList>
    </citation>
    <scope>NUCLEOTIDE SEQUENCE</scope>
    <source>
        <strain evidence="3">C.B.Clarke</strain>
        <tissue evidence="3">Leaf</tissue>
    </source>
</reference>
<dbReference type="GO" id="GO:0006367">
    <property type="term" value="P:transcription initiation at RNA polymerase II promoter"/>
    <property type="evidence" value="ECO:0007669"/>
    <property type="project" value="TreeGrafter"/>
</dbReference>
<dbReference type="GO" id="GO:0006283">
    <property type="term" value="P:transcription-coupled nucleotide-excision repair"/>
    <property type="evidence" value="ECO:0007669"/>
    <property type="project" value="TreeGrafter"/>
</dbReference>
<keyword evidence="4" id="KW-1185">Reference proteome</keyword>
<dbReference type="SUPFAM" id="SSF57783">
    <property type="entry name" value="Zinc beta-ribbon"/>
    <property type="match status" value="2"/>
</dbReference>
<dbReference type="GO" id="GO:0003899">
    <property type="term" value="F:DNA-directed RNA polymerase activity"/>
    <property type="evidence" value="ECO:0007669"/>
    <property type="project" value="InterPro"/>
</dbReference>
<gene>
    <name evidence="3" type="ORF">FCM35_KLT14496</name>
</gene>
<comment type="caution">
    <text evidence="3">The sequence shown here is derived from an EMBL/GenBank/DDBJ whole genome shotgun (WGS) entry which is preliminary data.</text>
</comment>
<proteinExistence type="predicted"/>
<protein>
    <submittedName>
        <fullName evidence="3">DNA-directed RNA polymerases II, IV and V subunit 9A</fullName>
    </submittedName>
</protein>
<feature type="domain" description="DNA-directed RNA polymerase II subunit RPB9-like zinc ribbon" evidence="2">
    <location>
        <begin position="1"/>
        <end position="46"/>
    </location>
</feature>
<evidence type="ECO:0000313" key="4">
    <source>
        <dbReference type="Proteomes" id="UP000623129"/>
    </source>
</evidence>
<keyword evidence="1" id="KW-0539">Nucleus</keyword>
<organism evidence="3 4">
    <name type="scientific">Carex littledalei</name>
    <dbReference type="NCBI Taxonomy" id="544730"/>
    <lineage>
        <taxon>Eukaryota</taxon>
        <taxon>Viridiplantae</taxon>
        <taxon>Streptophyta</taxon>
        <taxon>Embryophyta</taxon>
        <taxon>Tracheophyta</taxon>
        <taxon>Spermatophyta</taxon>
        <taxon>Magnoliopsida</taxon>
        <taxon>Liliopsida</taxon>
        <taxon>Poales</taxon>
        <taxon>Cyperaceae</taxon>
        <taxon>Cyperoideae</taxon>
        <taxon>Cariceae</taxon>
        <taxon>Carex</taxon>
        <taxon>Carex subgen. Euthyceras</taxon>
    </lineage>
</organism>
<name>A0A833QDC7_9POAL</name>
<dbReference type="GO" id="GO:0001193">
    <property type="term" value="P:maintenance of transcriptional fidelity during transcription elongation by RNA polymerase II"/>
    <property type="evidence" value="ECO:0007669"/>
    <property type="project" value="TreeGrafter"/>
</dbReference>
<dbReference type="InterPro" id="IPR012164">
    <property type="entry name" value="Rpa12/Rpb9/Rpc10/TFS"/>
</dbReference>